<name>A0A6J6TW16_9ZZZZ</name>
<evidence type="ECO:0000313" key="2">
    <source>
        <dbReference type="EMBL" id="CAB4751860.1"/>
    </source>
</evidence>
<feature type="compositionally biased region" description="Low complexity" evidence="1">
    <location>
        <begin position="397"/>
        <end position="410"/>
    </location>
</feature>
<organism evidence="2">
    <name type="scientific">freshwater metagenome</name>
    <dbReference type="NCBI Taxonomy" id="449393"/>
    <lineage>
        <taxon>unclassified sequences</taxon>
        <taxon>metagenomes</taxon>
        <taxon>ecological metagenomes</taxon>
    </lineage>
</organism>
<feature type="region of interest" description="Disordered" evidence="1">
    <location>
        <begin position="71"/>
        <end position="98"/>
    </location>
</feature>
<gene>
    <name evidence="2" type="ORF">UFOPK2761_02027</name>
</gene>
<dbReference type="EMBL" id="CAEZYQ010000015">
    <property type="protein sequence ID" value="CAB4751860.1"/>
    <property type="molecule type" value="Genomic_DNA"/>
</dbReference>
<accession>A0A6J6TW16</accession>
<dbReference type="AlphaFoldDB" id="A0A6J6TW16"/>
<reference evidence="2" key="1">
    <citation type="submission" date="2020-05" db="EMBL/GenBank/DDBJ databases">
        <authorList>
            <person name="Chiriac C."/>
            <person name="Salcher M."/>
            <person name="Ghai R."/>
            <person name="Kavagutti S V."/>
        </authorList>
    </citation>
    <scope>NUCLEOTIDE SEQUENCE</scope>
</reference>
<evidence type="ECO:0000256" key="1">
    <source>
        <dbReference type="SAM" id="MobiDB-lite"/>
    </source>
</evidence>
<feature type="region of interest" description="Disordered" evidence="1">
    <location>
        <begin position="391"/>
        <end position="418"/>
    </location>
</feature>
<sequence>MSAPDPGAARATAWVAHLRAGGTTPWAAWTGTTDGPAPRVLPGAQQLELLRRLNEVGPVPGDLTERVLAASAAGRGRPDQELVGSRPPSEFGPPPVDPADLPAEELLRVAALLLAEDLAAADTGAPEDDDLRRLAADAARRVRRRAAWHRPWRTRYRLVGDPWRADVLRRDLVARGRPPGGRGALVLVVADDLATMLADLWTDRCFSTGVAVPAWGAWLDSLAGARRVARGADPAAVAARWAPGVGRDRIRIVLDDRALADLLGVDEVAARPVLPAHAVELARLVSGALGLLVTPEPGRRLMREVLLPRLLEQAARTGGPPLGVPPEHHRWVHRRSLRLRDAVRAGDYPVLGQVEDLVSRPRVLAARAPAPAAVADDRVLALAADLLLGRTGPDGTAQGQAAAQGQAGPGRARREEQA</sequence>
<protein>
    <submittedName>
        <fullName evidence="2">Unannotated protein</fullName>
    </submittedName>
</protein>
<proteinExistence type="predicted"/>